<evidence type="ECO:0000256" key="1">
    <source>
        <dbReference type="SAM" id="Phobius"/>
    </source>
</evidence>
<evidence type="ECO:0000313" key="3">
    <source>
        <dbReference type="EMBL" id="SCJ47716.1"/>
    </source>
</evidence>
<feature type="signal peptide" evidence="2">
    <location>
        <begin position="1"/>
        <end position="27"/>
    </location>
</feature>
<keyword evidence="1" id="KW-1133">Transmembrane helix</keyword>
<dbReference type="InterPro" id="IPR014194">
    <property type="entry name" value="Spore_III_AE"/>
</dbReference>
<keyword evidence="1" id="KW-0812">Transmembrane</keyword>
<feature type="transmembrane region" description="Helical" evidence="1">
    <location>
        <begin position="136"/>
        <end position="157"/>
    </location>
</feature>
<keyword evidence="1" id="KW-0472">Membrane</keyword>
<dbReference type="PROSITE" id="PS51257">
    <property type="entry name" value="PROKAR_LIPOPROTEIN"/>
    <property type="match status" value="1"/>
</dbReference>
<dbReference type="EMBL" id="FMHG01000001">
    <property type="protein sequence ID" value="SCJ47716.1"/>
    <property type="molecule type" value="Genomic_DNA"/>
</dbReference>
<sequence length="391" mass="40882">MQRAVRQLAVLLLLLVLGAAGSCRVAAAGEQGDTAPDTQDILQQQYDDTGVGELFDQLPDQTRDILDEQGLDDPADSGSFLDFLQPGKVLDTIYTQLKEAVTQPLALLAIVIITILVCAVAESMKTTLFSANYSSVISAVAALCVATSAIAPVFSLIKDLQQALSSCNQFIASFVPVYGTVIAASGQPITGSAYSGLLMLVVQGVSAICTNTIVPLLGLFLAFSVTGSLYDGLHIASLTRGIKNTIIFLLSALLTIFCGILSMQTFVGGASDSLALKTGKLLVGNLVPIVGSAVSDAMTSVYSCLHLLKNGVGVFGILAVLITFLPLLCRCLLYKLALWIGGFFCDTLGVNSMKESLQGIGNCLSVVTALCVTYSLLIVITTTIMMTAVSG</sequence>
<dbReference type="Pfam" id="PF09546">
    <property type="entry name" value="Spore_III_AE"/>
    <property type="match status" value="1"/>
</dbReference>
<reference evidence="3" key="1">
    <citation type="submission" date="2015-09" db="EMBL/GenBank/DDBJ databases">
        <authorList>
            <consortium name="Pathogen Informatics"/>
        </authorList>
    </citation>
    <scope>NUCLEOTIDE SEQUENCE</scope>
    <source>
        <strain evidence="3">2789STDY5834896</strain>
    </source>
</reference>
<name>A0A1C6GR62_9FIRM</name>
<feature type="transmembrane region" description="Helical" evidence="1">
    <location>
        <begin position="197"/>
        <end position="225"/>
    </location>
</feature>
<organism evidence="3">
    <name type="scientific">uncultured Anaerotruncus sp</name>
    <dbReference type="NCBI Taxonomy" id="905011"/>
    <lineage>
        <taxon>Bacteria</taxon>
        <taxon>Bacillati</taxon>
        <taxon>Bacillota</taxon>
        <taxon>Clostridia</taxon>
        <taxon>Eubacteriales</taxon>
        <taxon>Oscillospiraceae</taxon>
        <taxon>Anaerotruncus</taxon>
        <taxon>environmental samples</taxon>
    </lineage>
</organism>
<feature type="transmembrane region" description="Helical" evidence="1">
    <location>
        <begin position="363"/>
        <end position="389"/>
    </location>
</feature>
<feature type="transmembrane region" description="Helical" evidence="1">
    <location>
        <begin position="105"/>
        <end position="124"/>
    </location>
</feature>
<feature type="transmembrane region" description="Helical" evidence="1">
    <location>
        <begin position="245"/>
        <end position="269"/>
    </location>
</feature>
<accession>A0A1C6GR62</accession>
<feature type="chain" id="PRO_5039515891" evidence="2">
    <location>
        <begin position="28"/>
        <end position="391"/>
    </location>
</feature>
<evidence type="ECO:0000256" key="2">
    <source>
        <dbReference type="SAM" id="SignalP"/>
    </source>
</evidence>
<feature type="transmembrane region" description="Helical" evidence="1">
    <location>
        <begin position="281"/>
        <end position="302"/>
    </location>
</feature>
<proteinExistence type="predicted"/>
<dbReference type="AlphaFoldDB" id="A0A1C6GR62"/>
<keyword evidence="2" id="KW-0732">Signal</keyword>
<protein>
    <submittedName>
        <fullName evidence="3">Stage III sporulation protein AE</fullName>
    </submittedName>
</protein>
<gene>
    <name evidence="3" type="primary">spoIIIAE</name>
    <name evidence="3" type="ORF">SAMEA3545359_00496</name>
</gene>
<feature type="transmembrane region" description="Helical" evidence="1">
    <location>
        <begin position="314"/>
        <end position="333"/>
    </location>
</feature>
<feature type="transmembrane region" description="Helical" evidence="1">
    <location>
        <begin position="163"/>
        <end position="185"/>
    </location>
</feature>